<organism evidence="1 2">
    <name type="scientific">Gymnopilus dilepis</name>
    <dbReference type="NCBI Taxonomy" id="231916"/>
    <lineage>
        <taxon>Eukaryota</taxon>
        <taxon>Fungi</taxon>
        <taxon>Dikarya</taxon>
        <taxon>Basidiomycota</taxon>
        <taxon>Agaricomycotina</taxon>
        <taxon>Agaricomycetes</taxon>
        <taxon>Agaricomycetidae</taxon>
        <taxon>Agaricales</taxon>
        <taxon>Agaricineae</taxon>
        <taxon>Hymenogastraceae</taxon>
        <taxon>Gymnopilus</taxon>
    </lineage>
</organism>
<name>A0A409W062_9AGAR</name>
<accession>A0A409W062</accession>
<reference evidence="1 2" key="1">
    <citation type="journal article" date="2018" name="Evol. Lett.">
        <title>Horizontal gene cluster transfer increased hallucinogenic mushroom diversity.</title>
        <authorList>
            <person name="Reynolds H.T."/>
            <person name="Vijayakumar V."/>
            <person name="Gluck-Thaler E."/>
            <person name="Korotkin H.B."/>
            <person name="Matheny P.B."/>
            <person name="Slot J.C."/>
        </authorList>
    </citation>
    <scope>NUCLEOTIDE SEQUENCE [LARGE SCALE GENOMIC DNA]</scope>
    <source>
        <strain evidence="1 2">SRW20</strain>
    </source>
</reference>
<evidence type="ECO:0000313" key="1">
    <source>
        <dbReference type="EMBL" id="PPQ71863.1"/>
    </source>
</evidence>
<protein>
    <submittedName>
        <fullName evidence="1">Uncharacterized protein</fullName>
    </submittedName>
</protein>
<dbReference type="AlphaFoldDB" id="A0A409W062"/>
<evidence type="ECO:0000313" key="2">
    <source>
        <dbReference type="Proteomes" id="UP000284706"/>
    </source>
</evidence>
<dbReference type="Proteomes" id="UP000284706">
    <property type="component" value="Unassembled WGS sequence"/>
</dbReference>
<proteinExistence type="predicted"/>
<dbReference type="EMBL" id="NHYE01005484">
    <property type="protein sequence ID" value="PPQ71863.1"/>
    <property type="molecule type" value="Genomic_DNA"/>
</dbReference>
<sequence>MDVVVVVFVAQRSGEAVLVGRFGVRGGVAGNLETKVNGDVDTPRESLLTNVLPGSGVIGAWKTRVAAGGDAGTGLEDLEKRVFGVEGLEKWIDPGRKELPNFHKRVITFLFDFTKTRLKRQDFGRRRDWVEEDPSNVFWIILCATGGLCRSGSKCGLDDASISERLVFLKEEVIITTRQAICGVSQLLRTDLTLHHRVGLGRRRWSG</sequence>
<comment type="caution">
    <text evidence="1">The sequence shown here is derived from an EMBL/GenBank/DDBJ whole genome shotgun (WGS) entry which is preliminary data.</text>
</comment>
<dbReference type="InParanoid" id="A0A409W062"/>
<keyword evidence="2" id="KW-1185">Reference proteome</keyword>
<gene>
    <name evidence="1" type="ORF">CVT26_007022</name>
</gene>